<keyword evidence="2 4" id="KW-0378">Hydrolase</keyword>
<feature type="chain" id="PRO_5046733673" evidence="5">
    <location>
        <begin position="22"/>
        <end position="422"/>
    </location>
</feature>
<dbReference type="InterPro" id="IPR001547">
    <property type="entry name" value="Glyco_hydro_5"/>
</dbReference>
<evidence type="ECO:0000256" key="1">
    <source>
        <dbReference type="ARBA" id="ARBA00005641"/>
    </source>
</evidence>
<organism evidence="7 8">
    <name type="scientific">Apiospora aurea</name>
    <dbReference type="NCBI Taxonomy" id="335848"/>
    <lineage>
        <taxon>Eukaryota</taxon>
        <taxon>Fungi</taxon>
        <taxon>Dikarya</taxon>
        <taxon>Ascomycota</taxon>
        <taxon>Pezizomycotina</taxon>
        <taxon>Sordariomycetes</taxon>
        <taxon>Xylariomycetidae</taxon>
        <taxon>Amphisphaeriales</taxon>
        <taxon>Apiosporaceae</taxon>
        <taxon>Apiospora</taxon>
    </lineage>
</organism>
<comment type="caution">
    <text evidence="7">The sequence shown here is derived from an EMBL/GenBank/DDBJ whole genome shotgun (WGS) entry which is preliminary data.</text>
</comment>
<dbReference type="EMBL" id="JAQQWE010000005">
    <property type="protein sequence ID" value="KAK7952656.1"/>
    <property type="molecule type" value="Genomic_DNA"/>
</dbReference>
<comment type="similarity">
    <text evidence="1 4">Belongs to the glycosyl hydrolase 5 (cellulase A) family.</text>
</comment>
<evidence type="ECO:0000256" key="2">
    <source>
        <dbReference type="ARBA" id="ARBA00022801"/>
    </source>
</evidence>
<accession>A0ABR1QFA1</accession>
<evidence type="ECO:0000313" key="8">
    <source>
        <dbReference type="Proteomes" id="UP001391051"/>
    </source>
</evidence>
<dbReference type="InterPro" id="IPR017853">
    <property type="entry name" value="GH"/>
</dbReference>
<dbReference type="RefSeq" id="XP_066700718.1">
    <property type="nucleotide sequence ID" value="XM_066844606.1"/>
</dbReference>
<reference evidence="7 8" key="1">
    <citation type="submission" date="2023-01" db="EMBL/GenBank/DDBJ databases">
        <title>Analysis of 21 Apiospora genomes using comparative genomics revels a genus with tremendous synthesis potential of carbohydrate active enzymes and secondary metabolites.</title>
        <authorList>
            <person name="Sorensen T."/>
        </authorList>
    </citation>
    <scope>NUCLEOTIDE SEQUENCE [LARGE SCALE GENOMIC DNA]</scope>
    <source>
        <strain evidence="7 8">CBS 24483</strain>
    </source>
</reference>
<evidence type="ECO:0000256" key="4">
    <source>
        <dbReference type="RuleBase" id="RU361153"/>
    </source>
</evidence>
<dbReference type="Pfam" id="PF00150">
    <property type="entry name" value="Cellulase"/>
    <property type="match status" value="1"/>
</dbReference>
<evidence type="ECO:0000256" key="5">
    <source>
        <dbReference type="SAM" id="SignalP"/>
    </source>
</evidence>
<keyword evidence="3 4" id="KW-0326">Glycosidase</keyword>
<dbReference type="GeneID" id="92077668"/>
<dbReference type="SUPFAM" id="SSF51445">
    <property type="entry name" value="(Trans)glycosidases"/>
    <property type="match status" value="1"/>
</dbReference>
<feature type="domain" description="Glycoside hydrolase family 5" evidence="6">
    <location>
        <begin position="70"/>
        <end position="377"/>
    </location>
</feature>
<keyword evidence="8" id="KW-1185">Reference proteome</keyword>
<dbReference type="GO" id="GO:0016787">
    <property type="term" value="F:hydrolase activity"/>
    <property type="evidence" value="ECO:0007669"/>
    <property type="project" value="UniProtKB-KW"/>
</dbReference>
<gene>
    <name evidence="7" type="ORF">PG986_008384</name>
</gene>
<feature type="signal peptide" evidence="5">
    <location>
        <begin position="1"/>
        <end position="21"/>
    </location>
</feature>
<proteinExistence type="inferred from homology"/>
<evidence type="ECO:0000313" key="7">
    <source>
        <dbReference type="EMBL" id="KAK7952656.1"/>
    </source>
</evidence>
<dbReference type="PANTHER" id="PTHR31263:SF0">
    <property type="entry name" value="CELLULASE FAMILY PROTEIN (AFU_ORTHOLOGUE AFUA_5G14560)"/>
    <property type="match status" value="1"/>
</dbReference>
<dbReference type="Proteomes" id="UP001391051">
    <property type="component" value="Unassembled WGS sequence"/>
</dbReference>
<dbReference type="PANTHER" id="PTHR31263">
    <property type="entry name" value="CELLULASE FAMILY PROTEIN (AFU_ORTHOLOGUE AFUA_5G14560)"/>
    <property type="match status" value="1"/>
</dbReference>
<protein>
    <submittedName>
        <fullName evidence="7">Glucosyll hydrolase family 5 protein/cellulase</fullName>
    </submittedName>
</protein>
<sequence length="422" mass="46517">MRLSPLLALAGTAMAAVATTAADAADQQQIQLPLHTQSRWILDASGARVKMRCINWAGHGETNVPEGLHKASVASIADFLRDQGFNCVRLTYSIDHALDPRVRVADSFAAAANASGVAAETLEGVYAAVAEKNPDLAQGTREEIFGAVIKALWERGIVTLLDNHVSKASWCCNLDDGNGWWDKAQGYNDLNSRFFDTDKWLDGLSAMATWAKIQPGVAAMSLRNELRQIPVIQGLNDDWYNFVTQGAQRVHSANPDVLIVIGGSQSATDLSMLKVRDLDVSGWPGKHVWEMHAYSFTVTFPRIGGCDFVKGEYGWWDGFVLEQDRAWTAPLIVSEFGVGMQGGPNHGGLSDEDNEYLECLVDWMRGNDADWALWALQGTYYIREAQADYDESWGLMNKDWSGVRNEQFLPLIADLFKVTQGP</sequence>
<dbReference type="Gene3D" id="3.20.20.80">
    <property type="entry name" value="Glycosidases"/>
    <property type="match status" value="1"/>
</dbReference>
<keyword evidence="5" id="KW-0732">Signal</keyword>
<evidence type="ECO:0000259" key="6">
    <source>
        <dbReference type="Pfam" id="PF00150"/>
    </source>
</evidence>
<name>A0ABR1QFA1_9PEZI</name>
<evidence type="ECO:0000256" key="3">
    <source>
        <dbReference type="ARBA" id="ARBA00023295"/>
    </source>
</evidence>